<dbReference type="InterPro" id="IPR027417">
    <property type="entry name" value="P-loop_NTPase"/>
</dbReference>
<dbReference type="InterPro" id="IPR011545">
    <property type="entry name" value="DEAD/DEAH_box_helicase_dom"/>
</dbReference>
<reference evidence="11" key="1">
    <citation type="journal article" date="2022" name="New Phytol.">
        <title>Evolutionary transition to the ectomycorrhizal habit in the genomes of a hyperdiverse lineage of mushroom-forming fungi.</title>
        <authorList>
            <person name="Looney B."/>
            <person name="Miyauchi S."/>
            <person name="Morin E."/>
            <person name="Drula E."/>
            <person name="Courty P.E."/>
            <person name="Kohler A."/>
            <person name="Kuo A."/>
            <person name="LaButti K."/>
            <person name="Pangilinan J."/>
            <person name="Lipzen A."/>
            <person name="Riley R."/>
            <person name="Andreopoulos W."/>
            <person name="He G."/>
            <person name="Johnson J."/>
            <person name="Nolan M."/>
            <person name="Tritt A."/>
            <person name="Barry K.W."/>
            <person name="Grigoriev I.V."/>
            <person name="Nagy L.G."/>
            <person name="Hibbett D."/>
            <person name="Henrissat B."/>
            <person name="Matheny P.B."/>
            <person name="Labbe J."/>
            <person name="Martin F.M."/>
        </authorList>
    </citation>
    <scope>NUCLEOTIDE SEQUENCE</scope>
    <source>
        <strain evidence="11">BPL690</strain>
    </source>
</reference>
<dbReference type="PROSITE" id="PS51195">
    <property type="entry name" value="Q_MOTIF"/>
    <property type="match status" value="1"/>
</dbReference>
<dbReference type="Gene3D" id="3.40.50.300">
    <property type="entry name" value="P-loop containing nucleotide triphosphate hydrolases"/>
    <property type="match status" value="2"/>
</dbReference>
<feature type="domain" description="DEAD-box RNA helicase Q" evidence="10">
    <location>
        <begin position="146"/>
        <end position="176"/>
    </location>
</feature>
<sequence>MSLSRAIPSFPVVCRPAPGSSRTRLVKDLVPKSSTGLPRKSTRKLLEVAPRDVEKNCFVVRHGQGGKRRTLAHLRGREEVKIGKRTAGKDDVRAHAQVRPRQRWPERDGRERDITTHKISSQNAAFDIASEFDLSTPAEALHTLPPTFASPPLSDGLLQSVRNLLGPAARPTPIQSLSLKHLFVNSTSDEPRRFLLGSETGSGKSLAYLLPMLHDLKTNENLQSRRMGPRALVLAPTHELARQLASFGKALVHHARLRVQSASRANVASGVKARVSAAKMASAFTGNDAVGRPEVRLSDVEWVVVDEADVLFDPDFIDQTLLLLSDVAAARGKPVPIISRENKTQAPMLLDYPFHFVLTSATIPAALAAHLDAHHPSMTRLVSPQLHRLPAHLSLEFAPYSSGNRNAEVLAKLKTVWRDDALAGRPRAKVVIFTNTRARAGEFGAYLSEHKVANVVVTGGQDSKGKEGSGLRLYGSNRHLAGFLKPMSGKEGPSPEWGWGRSADKVGNDGPHVLLSTSLLARGLDFDPTSPIYSCSSPRVTRLTSSIARAARRARVEVGRWLYLGKQAVVAQGGSARCASDSLLSERADDLPLSAWDDTPLLNSLKN</sequence>
<dbReference type="EC" id="3.6.4.13" evidence="1"/>
<dbReference type="GO" id="GO:0016787">
    <property type="term" value="F:hydrolase activity"/>
    <property type="evidence" value="ECO:0007669"/>
    <property type="project" value="UniProtKB-KW"/>
</dbReference>
<protein>
    <recommendedName>
        <fullName evidence="1">RNA helicase</fullName>
        <ecNumber evidence="1">3.6.4.13</ecNumber>
    </recommendedName>
</protein>
<comment type="catalytic activity">
    <reaction evidence="6">
        <text>ATP + H2O = ADP + phosphate + H(+)</text>
        <dbReference type="Rhea" id="RHEA:13065"/>
        <dbReference type="ChEBI" id="CHEBI:15377"/>
        <dbReference type="ChEBI" id="CHEBI:15378"/>
        <dbReference type="ChEBI" id="CHEBI:30616"/>
        <dbReference type="ChEBI" id="CHEBI:43474"/>
        <dbReference type="ChEBI" id="CHEBI:456216"/>
        <dbReference type="EC" id="3.6.4.13"/>
    </reaction>
</comment>
<dbReference type="InterPro" id="IPR014001">
    <property type="entry name" value="Helicase_ATP-bd"/>
</dbReference>
<comment type="caution">
    <text evidence="11">The sequence shown here is derived from an EMBL/GenBank/DDBJ whole genome shotgun (WGS) entry which is preliminary data.</text>
</comment>
<proteinExistence type="predicted"/>
<evidence type="ECO:0000256" key="2">
    <source>
        <dbReference type="ARBA" id="ARBA00022741"/>
    </source>
</evidence>
<dbReference type="AlphaFoldDB" id="A0AAD4QGF6"/>
<dbReference type="EMBL" id="WTXG01000362">
    <property type="protein sequence ID" value="KAI0289150.1"/>
    <property type="molecule type" value="Genomic_DNA"/>
</dbReference>
<evidence type="ECO:0000256" key="4">
    <source>
        <dbReference type="ARBA" id="ARBA00022806"/>
    </source>
</evidence>
<dbReference type="PANTHER" id="PTHR47960">
    <property type="entry name" value="DEAD-BOX ATP-DEPENDENT RNA HELICASE 50"/>
    <property type="match status" value="1"/>
</dbReference>
<organism evidence="11 12">
    <name type="scientific">Multifurca ochricompacta</name>
    <dbReference type="NCBI Taxonomy" id="376703"/>
    <lineage>
        <taxon>Eukaryota</taxon>
        <taxon>Fungi</taxon>
        <taxon>Dikarya</taxon>
        <taxon>Basidiomycota</taxon>
        <taxon>Agaricomycotina</taxon>
        <taxon>Agaricomycetes</taxon>
        <taxon>Russulales</taxon>
        <taxon>Russulaceae</taxon>
        <taxon>Multifurca</taxon>
    </lineage>
</organism>
<evidence type="ECO:0000256" key="6">
    <source>
        <dbReference type="ARBA" id="ARBA00047984"/>
    </source>
</evidence>
<feature type="region of interest" description="Disordered" evidence="8">
    <location>
        <begin position="88"/>
        <end position="110"/>
    </location>
</feature>
<evidence type="ECO:0000259" key="9">
    <source>
        <dbReference type="PROSITE" id="PS51192"/>
    </source>
</evidence>
<evidence type="ECO:0000313" key="12">
    <source>
        <dbReference type="Proteomes" id="UP001203297"/>
    </source>
</evidence>
<evidence type="ECO:0000256" key="3">
    <source>
        <dbReference type="ARBA" id="ARBA00022801"/>
    </source>
</evidence>
<evidence type="ECO:0000313" key="11">
    <source>
        <dbReference type="EMBL" id="KAI0289150.1"/>
    </source>
</evidence>
<name>A0AAD4QGF6_9AGAM</name>
<feature type="domain" description="Helicase ATP-binding" evidence="9">
    <location>
        <begin position="185"/>
        <end position="381"/>
    </location>
</feature>
<feature type="short sequence motif" description="Q motif" evidence="7">
    <location>
        <begin position="146"/>
        <end position="176"/>
    </location>
</feature>
<keyword evidence="3 11" id="KW-0378">Hydrolase</keyword>
<dbReference type="Proteomes" id="UP001203297">
    <property type="component" value="Unassembled WGS sequence"/>
</dbReference>
<keyword evidence="4" id="KW-0347">Helicase</keyword>
<dbReference type="SMART" id="SM00487">
    <property type="entry name" value="DEXDc"/>
    <property type="match status" value="1"/>
</dbReference>
<accession>A0AAD4QGF6</accession>
<dbReference type="InterPro" id="IPR014014">
    <property type="entry name" value="RNA_helicase_DEAD_Q_motif"/>
</dbReference>
<dbReference type="GO" id="GO:0003676">
    <property type="term" value="F:nucleic acid binding"/>
    <property type="evidence" value="ECO:0007669"/>
    <property type="project" value="InterPro"/>
</dbReference>
<gene>
    <name evidence="11" type="ORF">B0F90DRAFT_1871043</name>
</gene>
<evidence type="ECO:0000256" key="7">
    <source>
        <dbReference type="PROSITE-ProRule" id="PRU00552"/>
    </source>
</evidence>
<keyword evidence="5" id="KW-0067">ATP-binding</keyword>
<evidence type="ECO:0000259" key="10">
    <source>
        <dbReference type="PROSITE" id="PS51195"/>
    </source>
</evidence>
<dbReference type="SUPFAM" id="SSF52540">
    <property type="entry name" value="P-loop containing nucleoside triphosphate hydrolases"/>
    <property type="match status" value="2"/>
</dbReference>
<dbReference type="GO" id="GO:0003724">
    <property type="term" value="F:RNA helicase activity"/>
    <property type="evidence" value="ECO:0007669"/>
    <property type="project" value="UniProtKB-EC"/>
</dbReference>
<evidence type="ECO:0000256" key="1">
    <source>
        <dbReference type="ARBA" id="ARBA00012552"/>
    </source>
</evidence>
<dbReference type="GO" id="GO:0005524">
    <property type="term" value="F:ATP binding"/>
    <property type="evidence" value="ECO:0007669"/>
    <property type="project" value="UniProtKB-KW"/>
</dbReference>
<keyword evidence="12" id="KW-1185">Reference proteome</keyword>
<evidence type="ECO:0000256" key="5">
    <source>
        <dbReference type="ARBA" id="ARBA00022840"/>
    </source>
</evidence>
<evidence type="ECO:0000256" key="8">
    <source>
        <dbReference type="SAM" id="MobiDB-lite"/>
    </source>
</evidence>
<dbReference type="PROSITE" id="PS51192">
    <property type="entry name" value="HELICASE_ATP_BIND_1"/>
    <property type="match status" value="1"/>
</dbReference>
<dbReference type="Pfam" id="PF00270">
    <property type="entry name" value="DEAD"/>
    <property type="match status" value="1"/>
</dbReference>
<keyword evidence="2" id="KW-0547">Nucleotide-binding</keyword>